<name>A0A2V5GXS7_ASPV1</name>
<accession>A0A2V5GXS7</accession>
<dbReference type="STRING" id="1450538.A0A2V5GXS7"/>
<organism evidence="2 3">
    <name type="scientific">Aspergillus violaceofuscus (strain CBS 115571)</name>
    <dbReference type="NCBI Taxonomy" id="1450538"/>
    <lineage>
        <taxon>Eukaryota</taxon>
        <taxon>Fungi</taxon>
        <taxon>Dikarya</taxon>
        <taxon>Ascomycota</taxon>
        <taxon>Pezizomycotina</taxon>
        <taxon>Eurotiomycetes</taxon>
        <taxon>Eurotiomycetidae</taxon>
        <taxon>Eurotiales</taxon>
        <taxon>Aspergillaceae</taxon>
        <taxon>Aspergillus</taxon>
    </lineage>
</organism>
<dbReference type="AlphaFoldDB" id="A0A2V5GXS7"/>
<protein>
    <submittedName>
        <fullName evidence="2">NAD(P)-binding protein</fullName>
    </submittedName>
</protein>
<dbReference type="PANTHER" id="PTHR43157:SF61">
    <property type="entry name" value="DEHYDROGENASE_REDUCTASE FAMILY PROTEIN, PUTATIVE (AFU_ORTHOLOGUE AFUA_3G01250)-RELATED"/>
    <property type="match status" value="1"/>
</dbReference>
<dbReference type="SUPFAM" id="SSF51735">
    <property type="entry name" value="NAD(P)-binding Rossmann-fold domains"/>
    <property type="match status" value="1"/>
</dbReference>
<dbReference type="Pfam" id="PF00106">
    <property type="entry name" value="adh_short"/>
    <property type="match status" value="1"/>
</dbReference>
<keyword evidence="3" id="KW-1185">Reference proteome</keyword>
<dbReference type="InterPro" id="IPR002347">
    <property type="entry name" value="SDR_fam"/>
</dbReference>
<dbReference type="Proteomes" id="UP000249829">
    <property type="component" value="Unassembled WGS sequence"/>
</dbReference>
<keyword evidence="1" id="KW-0560">Oxidoreductase</keyword>
<gene>
    <name evidence="2" type="ORF">BO99DRAFT_483989</name>
</gene>
<dbReference type="Gene3D" id="3.40.50.720">
    <property type="entry name" value="NAD(P)-binding Rossmann-like Domain"/>
    <property type="match status" value="1"/>
</dbReference>
<evidence type="ECO:0000313" key="2">
    <source>
        <dbReference type="EMBL" id="PYI16255.1"/>
    </source>
</evidence>
<dbReference type="OMA" id="CLLHSCE"/>
<dbReference type="InterPro" id="IPR036291">
    <property type="entry name" value="NAD(P)-bd_dom_sf"/>
</dbReference>
<dbReference type="EMBL" id="KZ825172">
    <property type="protein sequence ID" value="PYI16255.1"/>
    <property type="molecule type" value="Genomic_DNA"/>
</dbReference>
<dbReference type="PANTHER" id="PTHR43157">
    <property type="entry name" value="PHOSPHATIDYLINOSITOL-GLYCAN BIOSYNTHESIS CLASS F PROTEIN-RELATED"/>
    <property type="match status" value="1"/>
</dbReference>
<evidence type="ECO:0000256" key="1">
    <source>
        <dbReference type="ARBA" id="ARBA00023002"/>
    </source>
</evidence>
<reference evidence="2 3" key="1">
    <citation type="submission" date="2018-02" db="EMBL/GenBank/DDBJ databases">
        <title>The genomes of Aspergillus section Nigri reveals drivers in fungal speciation.</title>
        <authorList>
            <consortium name="DOE Joint Genome Institute"/>
            <person name="Vesth T.C."/>
            <person name="Nybo J."/>
            <person name="Theobald S."/>
            <person name="Brandl J."/>
            <person name="Frisvad J.C."/>
            <person name="Nielsen K.F."/>
            <person name="Lyhne E.K."/>
            <person name="Kogle M.E."/>
            <person name="Kuo A."/>
            <person name="Riley R."/>
            <person name="Clum A."/>
            <person name="Nolan M."/>
            <person name="Lipzen A."/>
            <person name="Salamov A."/>
            <person name="Henrissat B."/>
            <person name="Wiebenga A."/>
            <person name="De vries R.P."/>
            <person name="Grigoriev I.V."/>
            <person name="Mortensen U.H."/>
            <person name="Andersen M.R."/>
            <person name="Baker S.E."/>
        </authorList>
    </citation>
    <scope>NUCLEOTIDE SEQUENCE [LARGE SCALE GENOMIC DNA]</scope>
    <source>
        <strain evidence="2 3">CBS 115571</strain>
    </source>
</reference>
<dbReference type="GO" id="GO:0016491">
    <property type="term" value="F:oxidoreductase activity"/>
    <property type="evidence" value="ECO:0007669"/>
    <property type="project" value="UniProtKB-KW"/>
</dbReference>
<sequence length="332" mass="35896">MSTSEIVSTQRRNLPLLATPEAVSGRTYIVTGANTGLGFEAAKHLVALGAGKVILAVRSIEAGERAKDAINKSSGRPGVVEVWLLDLSSFDSVKAFAQRAIAELERIDAVIENAAVAMMGPVRAEGHLLSVTVNVLSTFLLAVLLARKMRESAERSGGGLVRVVIVTSRIGFTAQEEWQRIWEDPLVGIEQDEGLQVKSYHLSKLMEILALKHLAILLPVERTGVVFNLVCPGLCTTELIRNAPPGYKAQVADMHQLYGRTAEDGSRTLLHGAVAGRESHGCLLHSCEIGESDVPNWVTDEEGKAMQKRMWDAVAEVLESVEPGCVEAMLKQ</sequence>
<dbReference type="PRINTS" id="PR00081">
    <property type="entry name" value="GDHRDH"/>
</dbReference>
<proteinExistence type="predicted"/>
<evidence type="ECO:0000313" key="3">
    <source>
        <dbReference type="Proteomes" id="UP000249829"/>
    </source>
</evidence>